<accession>A0AAJ5F7T4</accession>
<dbReference type="Proteomes" id="UP000308000">
    <property type="component" value="Unassembled WGS sequence"/>
</dbReference>
<evidence type="ECO:0000259" key="1">
    <source>
        <dbReference type="PROSITE" id="PS51820"/>
    </source>
</evidence>
<sequence>MCGFVRMLLIYAFTVFPDNSHEVAREQEAGMVRTFRMWWASLFVLSVVAALVGCGQAPTPAATLPAGSETLETQAARTTGLTGTYYNNMDFTGTSVTQIDATINKSWGTTAPVGGIDPTTYSIRWNGQITPNYNEEYTFYVTSSGGTRLFVNGHLIINDWSDHNKRTNNGIVKLLSGHKYDIRIDYFRGTVNSGTIQLEWSSKSQSKQIVPTAGMYPTGSNYQIALSALQGDPKFKLLGITPDPLKTKTVLLNNGSFFLYIPKPNKSGFIEAGVKDNKLIMLNTLNIDSSIITLTDEIGSTKEILGDVSLYINPDGSQTSKQKSNFEKRLVLFLNNNIYNSSSTQPSSTLTPQVITDGLCNLLLPPPPDCGGACASAALYYRNAVCGVAGFFEDGLIAVFAPEVGGALVIIDPEAGSYDISYKEMWKLYLLCIRTHQECIVGADIPPFVQRRTPVGNSDTIQLLISNTTNNTQRPPNATLVSSASISSNSDSITHGVKSLGLLAPGEGHALPISWTCTQVGNLVSNIVLATNATDPINLAGAVSVECYDDKLKPLISDSTPNPLSISAAVGQTATGTFSFNNSGDPGSTLHYTLTSSDLALTLSPTSGTLNAEQAASVSVSKLCEVAGTSTYTVTVGSTDVGVEAKTVQVNVECKASFDWPGYRPYPWEGTWRTQPVISYGRELCRYEAVGLDKNISRYILWLAYDPNWSFPSGRVPSFSGYETYNNLYNPETTVGQNQYSMLNGFDFGTGEPESAMEGAVARIIEAYKAEHPEASCK</sequence>
<proteinExistence type="predicted"/>
<dbReference type="Gene3D" id="3.90.182.10">
    <property type="entry name" value="Toxin - Anthrax Protective Antigen,domain 1"/>
    <property type="match status" value="1"/>
</dbReference>
<gene>
    <name evidence="2" type="ORF">FCS05_01255</name>
</gene>
<evidence type="ECO:0000313" key="2">
    <source>
        <dbReference type="EMBL" id="TLK32116.1"/>
    </source>
</evidence>
<name>A0AAJ5F7T4_9DEIO</name>
<dbReference type="Pfam" id="PF07691">
    <property type="entry name" value="PA14"/>
    <property type="match status" value="1"/>
</dbReference>
<dbReference type="SUPFAM" id="SSF56988">
    <property type="entry name" value="Anthrax protective antigen"/>
    <property type="match status" value="1"/>
</dbReference>
<dbReference type="InterPro" id="IPR037524">
    <property type="entry name" value="PA14/GLEYA"/>
</dbReference>
<comment type="caution">
    <text evidence="2">The sequence shown here is derived from an EMBL/GenBank/DDBJ whole genome shotgun (WGS) entry which is preliminary data.</text>
</comment>
<dbReference type="InterPro" id="IPR011658">
    <property type="entry name" value="PA14_dom"/>
</dbReference>
<dbReference type="SMART" id="SM00758">
    <property type="entry name" value="PA14"/>
    <property type="match status" value="1"/>
</dbReference>
<dbReference type="EMBL" id="VBRC01000001">
    <property type="protein sequence ID" value="TLK32116.1"/>
    <property type="molecule type" value="Genomic_DNA"/>
</dbReference>
<protein>
    <recommendedName>
        <fullName evidence="1">PA14 domain-containing protein</fullName>
    </recommendedName>
</protein>
<dbReference type="PROSITE" id="PS51820">
    <property type="entry name" value="PA14"/>
    <property type="match status" value="1"/>
</dbReference>
<feature type="domain" description="PA14" evidence="1">
    <location>
        <begin position="76"/>
        <end position="214"/>
    </location>
</feature>
<reference evidence="2 3" key="1">
    <citation type="submission" date="2019-04" db="EMBL/GenBank/DDBJ databases">
        <title>Deinococcus metalilatus MA1002 mutant No.5.</title>
        <authorList>
            <person name="Park W."/>
            <person name="Park C."/>
        </authorList>
    </citation>
    <scope>NUCLEOTIDE SEQUENCE [LARGE SCALE GENOMIC DNA]</scope>
    <source>
        <strain evidence="2 3">MA1002-m5</strain>
    </source>
</reference>
<evidence type="ECO:0000313" key="3">
    <source>
        <dbReference type="Proteomes" id="UP000308000"/>
    </source>
</evidence>
<dbReference type="AlphaFoldDB" id="A0AAJ5F7T4"/>
<organism evidence="2 3">
    <name type="scientific">Deinococcus metallilatus</name>
    <dbReference type="NCBI Taxonomy" id="1211322"/>
    <lineage>
        <taxon>Bacteria</taxon>
        <taxon>Thermotogati</taxon>
        <taxon>Deinococcota</taxon>
        <taxon>Deinococci</taxon>
        <taxon>Deinococcales</taxon>
        <taxon>Deinococcaceae</taxon>
        <taxon>Deinococcus</taxon>
    </lineage>
</organism>